<evidence type="ECO:0000313" key="1">
    <source>
        <dbReference type="EnsemblMetazoa" id="MESCA001297-PA"/>
    </source>
</evidence>
<protein>
    <submittedName>
        <fullName evidence="1">Uncharacterized protein</fullName>
    </submittedName>
</protein>
<evidence type="ECO:0000313" key="2">
    <source>
        <dbReference type="Proteomes" id="UP000015102"/>
    </source>
</evidence>
<organism evidence="1 2">
    <name type="scientific">Megaselia scalaris</name>
    <name type="common">Humpbacked fly</name>
    <name type="synonym">Phora scalaris</name>
    <dbReference type="NCBI Taxonomy" id="36166"/>
    <lineage>
        <taxon>Eukaryota</taxon>
        <taxon>Metazoa</taxon>
        <taxon>Ecdysozoa</taxon>
        <taxon>Arthropoda</taxon>
        <taxon>Hexapoda</taxon>
        <taxon>Insecta</taxon>
        <taxon>Pterygota</taxon>
        <taxon>Neoptera</taxon>
        <taxon>Endopterygota</taxon>
        <taxon>Diptera</taxon>
        <taxon>Brachycera</taxon>
        <taxon>Muscomorpha</taxon>
        <taxon>Platypezoidea</taxon>
        <taxon>Phoridae</taxon>
        <taxon>Megaseliini</taxon>
        <taxon>Megaselia</taxon>
    </lineage>
</organism>
<keyword evidence="2" id="KW-1185">Reference proteome</keyword>
<sequence length="110" mass="12480">MEILSLTYFHKQSCWTDEEKVAGLIVSLTGGASEVLQTISEVERSYDSVICALERKYGCRHLRQVHRLEMHCVRIISKPNQKLDTDSLVSNVVEGSEYLSLSQYGSTRLD</sequence>
<dbReference type="EnsemblMetazoa" id="MESCA001297-RA">
    <property type="protein sequence ID" value="MESCA001297-PA"/>
    <property type="gene ID" value="MESCA001297"/>
</dbReference>
<reference evidence="1" key="2">
    <citation type="submission" date="2015-06" db="UniProtKB">
        <authorList>
            <consortium name="EnsemblMetazoa"/>
        </authorList>
    </citation>
    <scope>IDENTIFICATION</scope>
</reference>
<dbReference type="HOGENOM" id="CLU_2173841_0_0_1"/>
<accession>T1GDB4</accession>
<dbReference type="EMBL" id="CAQQ02058137">
    <property type="status" value="NOT_ANNOTATED_CDS"/>
    <property type="molecule type" value="Genomic_DNA"/>
</dbReference>
<reference evidence="2" key="1">
    <citation type="submission" date="2013-02" db="EMBL/GenBank/DDBJ databases">
        <authorList>
            <person name="Hughes D."/>
        </authorList>
    </citation>
    <scope>NUCLEOTIDE SEQUENCE</scope>
    <source>
        <strain>Durham</strain>
        <strain evidence="2">NC isolate 2 -- Noor lab</strain>
    </source>
</reference>
<name>T1GDB4_MEGSC</name>
<dbReference type="AlphaFoldDB" id="T1GDB4"/>
<dbReference type="Proteomes" id="UP000015102">
    <property type="component" value="Unassembled WGS sequence"/>
</dbReference>
<proteinExistence type="predicted"/>
<dbReference type="EMBL" id="CAQQ02058136">
    <property type="status" value="NOT_ANNOTATED_CDS"/>
    <property type="molecule type" value="Genomic_DNA"/>
</dbReference>